<sequence length="536" mass="58773">MQNQAHAVWFEDEFSLPVDTGSDSGATYQIQRLIVSRSGSNTINTEKGEDVIPGSSPTPGEHEITASAVRLLCRWRGNCWRPIARTGRIPGFLDSAIVEIMGGFRAVEDRPTPKEVYNWRLFSEAAIIGTGSLLFGYDSAFVGTTIARQSFKDDFGISESNANYISSNITSTFQAAAFFGAIFCFLSMKPWEYVISKPLTHKLAATEVVGRKWALQISNLVFLIGAILMTAATHQLSYIYAGRALTGLACGFITATVPSYIAELSVSSIRGILTGLFEIAYQIGSVIGFWINYGIDETLNPTASTSWRIPMAVQIIPSAILLFGGFFLHESPLWLFRKGKDERGTNALEELRHLPRDHQYIAEDIAIIKDRLREEEAIANEYGTGTWAYSRGALHELSRKGMRNRVALVFCAFVLQNMSGAAAINYYSPTLFKSIGIQDVTLYTGIYGLVKAIASIIFYIFLIDVWGRRSPTILSSIACSLCLWFIGAYVKIGHPADILKGGGKLSSSTAAGGKAATAMIMIYSVLYVTLTACWSD</sequence>
<proteinExistence type="inferred from homology"/>
<dbReference type="RefSeq" id="XP_001208779.1">
    <property type="nucleotide sequence ID" value="XM_001208779.1"/>
</dbReference>
<feature type="transmembrane region" description="Helical" evidence="7">
    <location>
        <begin position="473"/>
        <end position="492"/>
    </location>
</feature>
<dbReference type="PANTHER" id="PTHR48022:SF60">
    <property type="entry name" value="MAJOR FACILITATOR SUPERFAMILY (MFS) PROFILE DOMAIN-CONTAINING PROTEIN"/>
    <property type="match status" value="1"/>
</dbReference>
<protein>
    <recommendedName>
        <fullName evidence="8">Major facilitator superfamily (MFS) profile domain-containing protein</fullName>
    </recommendedName>
</protein>
<feature type="transmembrane region" description="Helical" evidence="7">
    <location>
        <begin position="238"/>
        <end position="261"/>
    </location>
</feature>
<evidence type="ECO:0000256" key="3">
    <source>
        <dbReference type="ARBA" id="ARBA00022448"/>
    </source>
</evidence>
<organism evidence="9 10">
    <name type="scientific">Aspergillus terreus (strain NIH 2624 / FGSC A1156)</name>
    <dbReference type="NCBI Taxonomy" id="341663"/>
    <lineage>
        <taxon>Eukaryota</taxon>
        <taxon>Fungi</taxon>
        <taxon>Dikarya</taxon>
        <taxon>Ascomycota</taxon>
        <taxon>Pezizomycotina</taxon>
        <taxon>Eurotiomycetes</taxon>
        <taxon>Eurotiomycetidae</taxon>
        <taxon>Eurotiales</taxon>
        <taxon>Aspergillaceae</taxon>
        <taxon>Aspergillus</taxon>
        <taxon>Aspergillus subgen. Circumdati</taxon>
    </lineage>
</organism>
<feature type="domain" description="Major facilitator superfamily (MFS) profile" evidence="8">
    <location>
        <begin position="124"/>
        <end position="536"/>
    </location>
</feature>
<dbReference type="EMBL" id="CH476595">
    <property type="protein sequence ID" value="EAU38171.1"/>
    <property type="molecule type" value="Genomic_DNA"/>
</dbReference>
<dbReference type="PROSITE" id="PS00217">
    <property type="entry name" value="SUGAR_TRANSPORT_2"/>
    <property type="match status" value="1"/>
</dbReference>
<feature type="transmembrane region" description="Helical" evidence="7">
    <location>
        <begin position="307"/>
        <end position="328"/>
    </location>
</feature>
<reference evidence="10" key="1">
    <citation type="submission" date="2005-09" db="EMBL/GenBank/DDBJ databases">
        <title>Annotation of the Aspergillus terreus NIH2624 genome.</title>
        <authorList>
            <person name="Birren B.W."/>
            <person name="Lander E.S."/>
            <person name="Galagan J.E."/>
            <person name="Nusbaum C."/>
            <person name="Devon K."/>
            <person name="Henn M."/>
            <person name="Ma L.-J."/>
            <person name="Jaffe D.B."/>
            <person name="Butler J."/>
            <person name="Alvarez P."/>
            <person name="Gnerre S."/>
            <person name="Grabherr M."/>
            <person name="Kleber M."/>
            <person name="Mauceli E.W."/>
            <person name="Brockman W."/>
            <person name="Rounsley S."/>
            <person name="Young S.K."/>
            <person name="LaButti K."/>
            <person name="Pushparaj V."/>
            <person name="DeCaprio D."/>
            <person name="Crawford M."/>
            <person name="Koehrsen M."/>
            <person name="Engels R."/>
            <person name="Montgomery P."/>
            <person name="Pearson M."/>
            <person name="Howarth C."/>
            <person name="Larson L."/>
            <person name="Luoma S."/>
            <person name="White J."/>
            <person name="Alvarado L."/>
            <person name="Kodira C.D."/>
            <person name="Zeng Q."/>
            <person name="Oleary S."/>
            <person name="Yandava C."/>
            <person name="Denning D.W."/>
            <person name="Nierman W.C."/>
            <person name="Milne T."/>
            <person name="Madden K."/>
        </authorList>
    </citation>
    <scope>NUCLEOTIDE SEQUENCE [LARGE SCALE GENOMIC DNA]</scope>
    <source>
        <strain evidence="10">NIH 2624 / FGSC A1156</strain>
    </source>
</reference>
<dbReference type="InterPro" id="IPR050360">
    <property type="entry name" value="MFS_Sugar_Transporters"/>
</dbReference>
<dbReference type="eggNOG" id="KOG0254">
    <property type="taxonomic scope" value="Eukaryota"/>
</dbReference>
<accession>Q0CY20</accession>
<dbReference type="PANTHER" id="PTHR48022">
    <property type="entry name" value="PLASTIDIC GLUCOSE TRANSPORTER 4"/>
    <property type="match status" value="1"/>
</dbReference>
<dbReference type="OMA" id="FGRKWPW"/>
<evidence type="ECO:0000256" key="6">
    <source>
        <dbReference type="ARBA" id="ARBA00023136"/>
    </source>
</evidence>
<dbReference type="InterPro" id="IPR020846">
    <property type="entry name" value="MFS_dom"/>
</dbReference>
<evidence type="ECO:0000313" key="10">
    <source>
        <dbReference type="Proteomes" id="UP000007963"/>
    </source>
</evidence>
<dbReference type="HOGENOM" id="CLU_001265_30_12_1"/>
<keyword evidence="5 7" id="KW-1133">Transmembrane helix</keyword>
<dbReference type="GO" id="GO:0005351">
    <property type="term" value="F:carbohydrate:proton symporter activity"/>
    <property type="evidence" value="ECO:0007669"/>
    <property type="project" value="TreeGrafter"/>
</dbReference>
<dbReference type="OrthoDB" id="508119at2759"/>
<dbReference type="Gene3D" id="1.20.1250.20">
    <property type="entry name" value="MFS general substrate transporter like domains"/>
    <property type="match status" value="2"/>
</dbReference>
<evidence type="ECO:0000256" key="1">
    <source>
        <dbReference type="ARBA" id="ARBA00004141"/>
    </source>
</evidence>
<comment type="similarity">
    <text evidence="2">Belongs to the major facilitator superfamily. Sugar transporter (TC 2.A.1.1) family.</text>
</comment>
<evidence type="ECO:0000313" key="9">
    <source>
        <dbReference type="EMBL" id="EAU38171.1"/>
    </source>
</evidence>
<dbReference type="Pfam" id="PF00083">
    <property type="entry name" value="Sugar_tr"/>
    <property type="match status" value="2"/>
</dbReference>
<dbReference type="InterPro" id="IPR005829">
    <property type="entry name" value="Sugar_transporter_CS"/>
</dbReference>
<dbReference type="VEuPathDB" id="FungiDB:ATEG_01414"/>
<dbReference type="InterPro" id="IPR005828">
    <property type="entry name" value="MFS_sugar_transport-like"/>
</dbReference>
<name>Q0CY20_ASPTN</name>
<dbReference type="PROSITE" id="PS50850">
    <property type="entry name" value="MFS"/>
    <property type="match status" value="1"/>
</dbReference>
<evidence type="ECO:0000256" key="2">
    <source>
        <dbReference type="ARBA" id="ARBA00010992"/>
    </source>
</evidence>
<feature type="transmembrane region" description="Helical" evidence="7">
    <location>
        <begin position="213"/>
        <end position="232"/>
    </location>
</feature>
<keyword evidence="4 7" id="KW-0812">Transmembrane</keyword>
<feature type="transmembrane region" description="Helical" evidence="7">
    <location>
        <begin position="512"/>
        <end position="534"/>
    </location>
</feature>
<dbReference type="PRINTS" id="PR00171">
    <property type="entry name" value="SUGRTRNSPORT"/>
</dbReference>
<dbReference type="AlphaFoldDB" id="Q0CY20"/>
<comment type="subcellular location">
    <subcellularLocation>
        <location evidence="1">Membrane</location>
        <topology evidence="1">Multi-pass membrane protein</topology>
    </subcellularLocation>
</comment>
<dbReference type="SUPFAM" id="SSF103473">
    <property type="entry name" value="MFS general substrate transporter"/>
    <property type="match status" value="1"/>
</dbReference>
<evidence type="ECO:0000259" key="8">
    <source>
        <dbReference type="PROSITE" id="PS50850"/>
    </source>
</evidence>
<keyword evidence="3" id="KW-0813">Transport</keyword>
<dbReference type="GeneID" id="4316039"/>
<evidence type="ECO:0000256" key="7">
    <source>
        <dbReference type="SAM" id="Phobius"/>
    </source>
</evidence>
<dbReference type="GO" id="GO:0016020">
    <property type="term" value="C:membrane"/>
    <property type="evidence" value="ECO:0007669"/>
    <property type="project" value="UniProtKB-SubCell"/>
</dbReference>
<dbReference type="Proteomes" id="UP000007963">
    <property type="component" value="Unassembled WGS sequence"/>
</dbReference>
<feature type="transmembrane region" description="Helical" evidence="7">
    <location>
        <begin position="173"/>
        <end position="192"/>
    </location>
</feature>
<feature type="transmembrane region" description="Helical" evidence="7">
    <location>
        <begin position="273"/>
        <end position="295"/>
    </location>
</feature>
<keyword evidence="6 7" id="KW-0472">Membrane</keyword>
<evidence type="ECO:0000256" key="5">
    <source>
        <dbReference type="ARBA" id="ARBA00022989"/>
    </source>
</evidence>
<dbReference type="InterPro" id="IPR036259">
    <property type="entry name" value="MFS_trans_sf"/>
</dbReference>
<feature type="transmembrane region" description="Helical" evidence="7">
    <location>
        <begin position="440"/>
        <end position="461"/>
    </location>
</feature>
<dbReference type="STRING" id="341663.Q0CY20"/>
<dbReference type="InterPro" id="IPR003663">
    <property type="entry name" value="Sugar/inositol_transpt"/>
</dbReference>
<evidence type="ECO:0000256" key="4">
    <source>
        <dbReference type="ARBA" id="ARBA00022692"/>
    </source>
</evidence>
<gene>
    <name evidence="9" type="ORF">ATEG_01414</name>
</gene>
<feature type="transmembrane region" description="Helical" evidence="7">
    <location>
        <begin position="406"/>
        <end position="428"/>
    </location>
</feature>